<dbReference type="Proteomes" id="UP001623330">
    <property type="component" value="Unassembled WGS sequence"/>
</dbReference>
<comment type="caution">
    <text evidence="1">The sequence shown here is derived from an EMBL/GenBank/DDBJ whole genome shotgun (WGS) entry which is preliminary data.</text>
</comment>
<gene>
    <name evidence="1" type="ORF">RNJ44_00276</name>
</gene>
<dbReference type="EMBL" id="JBEVYD010000006">
    <property type="protein sequence ID" value="KAL3231741.1"/>
    <property type="molecule type" value="Genomic_DNA"/>
</dbReference>
<proteinExistence type="predicted"/>
<evidence type="ECO:0000313" key="2">
    <source>
        <dbReference type="Proteomes" id="UP001623330"/>
    </source>
</evidence>
<reference evidence="1 2" key="1">
    <citation type="submission" date="2024-05" db="EMBL/GenBank/DDBJ databases">
        <title>Long read based assembly of the Candida bracarensis genome reveals expanded adhesin content.</title>
        <authorList>
            <person name="Marcet-Houben M."/>
            <person name="Ksiezopolska E."/>
            <person name="Gabaldon T."/>
        </authorList>
    </citation>
    <scope>NUCLEOTIDE SEQUENCE [LARGE SCALE GENOMIC DNA]</scope>
    <source>
        <strain evidence="1 2">CBM6</strain>
    </source>
</reference>
<evidence type="ECO:0000313" key="1">
    <source>
        <dbReference type="EMBL" id="KAL3231741.1"/>
    </source>
</evidence>
<name>A0ABR4NTM2_9SACH</name>
<sequence length="622" mass="73391">MSDQLQRLFIPYWRAFRTRPKFTKQRYKPTMKYIRDNTYSEKLDELAKIEDGKGYPTVTQMMDTKSVDNLKLSELRSLLIKDMKCGPGAVIQLRNTKMLHIDNETNKKNWKKLAPLLLHPLLPSMKFIKQDHDDTRFEYEYKVRVSTTSTKIELDDVSWPSIDISNECRGIGITKDAFPEINDYQLTSIRAVNPFNQEKLPIIRVDFIPSNDDHPIGLFPLRDAKHKAAFGDDPLTTASIIIPANRFIIPEHLDLKQIIVNTKWVDVPTNDENTYQDCFESIYFRDLIRQSRDIRYLWTDSKQMIDMCPSDIIRASIFNPNFDNVTLFKEYLSHYLTHSVLRKIERMLKQWNKTNEVVHTLNEHTDTWEPWDMHMIKQYRNLENSFRKLDTSSATELTLYKHDLERFFDQLYTYCQIIESEVKRNSELFYSNTSTNHSRATVVIGLLNVIFRKSQMYSIFYNRIFDLFYEKITTDKVMIRDDILDVKKFEKQSLEMGEYMFKLTDRILVFENMMYKNIIGRTKDLKTSSTLKNDTQNFTLFITTSKPLPNEITDILEQLTKIKVKFVSSVQDIAIPDLSECIDKKVLPELDIKMYLYQSRPNTPKKVDPLISNILQKLRSVA</sequence>
<protein>
    <submittedName>
        <fullName evidence="1">Uncharacterized protein</fullName>
    </submittedName>
</protein>
<accession>A0ABR4NTM2</accession>
<organism evidence="1 2">
    <name type="scientific">Nakaseomyces bracarensis</name>
    <dbReference type="NCBI Taxonomy" id="273131"/>
    <lineage>
        <taxon>Eukaryota</taxon>
        <taxon>Fungi</taxon>
        <taxon>Dikarya</taxon>
        <taxon>Ascomycota</taxon>
        <taxon>Saccharomycotina</taxon>
        <taxon>Saccharomycetes</taxon>
        <taxon>Saccharomycetales</taxon>
        <taxon>Saccharomycetaceae</taxon>
        <taxon>Nakaseomyces</taxon>
    </lineage>
</organism>
<keyword evidence="2" id="KW-1185">Reference proteome</keyword>